<accession>A0AAD5U9E6</accession>
<feature type="region of interest" description="Disordered" evidence="1">
    <location>
        <begin position="123"/>
        <end position="187"/>
    </location>
</feature>
<protein>
    <submittedName>
        <fullName evidence="2">PRKR-interacting protein 1</fullName>
    </submittedName>
</protein>
<dbReference type="EMBL" id="JADGJW010000042">
    <property type="protein sequence ID" value="KAJ3226176.1"/>
    <property type="molecule type" value="Genomic_DNA"/>
</dbReference>
<comment type="caution">
    <text evidence="2">The sequence shown here is derived from an EMBL/GenBank/DDBJ whole genome shotgun (WGS) entry which is preliminary data.</text>
</comment>
<dbReference type="Proteomes" id="UP001211065">
    <property type="component" value="Unassembled WGS sequence"/>
</dbReference>
<dbReference type="GO" id="GO:0003725">
    <property type="term" value="F:double-stranded RNA binding"/>
    <property type="evidence" value="ECO:0007669"/>
    <property type="project" value="InterPro"/>
</dbReference>
<feature type="region of interest" description="Disordered" evidence="1">
    <location>
        <begin position="55"/>
        <end position="87"/>
    </location>
</feature>
<dbReference type="GO" id="GO:0005730">
    <property type="term" value="C:nucleolus"/>
    <property type="evidence" value="ECO:0007669"/>
    <property type="project" value="TreeGrafter"/>
</dbReference>
<dbReference type="PANTHER" id="PTHR13507:SF0">
    <property type="entry name" value="PRKR-INTERACTING PROTEIN 1"/>
    <property type="match status" value="1"/>
</dbReference>
<feature type="compositionally biased region" description="Low complexity" evidence="1">
    <location>
        <begin position="171"/>
        <end position="180"/>
    </location>
</feature>
<evidence type="ECO:0000256" key="1">
    <source>
        <dbReference type="SAM" id="MobiDB-lite"/>
    </source>
</evidence>
<feature type="compositionally biased region" description="Basic residues" evidence="1">
    <location>
        <begin position="137"/>
        <end position="146"/>
    </location>
</feature>
<sequence>MGSPTKGHKKRKELSDELDVSDDEETVRVKRIQNDKLNEVNRAKLERMFSKIDKPVYIPDKPKPRKLHEPPEFVIGSGSSAGAGSGEFHQYSKIRRREFARTKFHEANDKKIKEDLAYQQKLEEMKKKDEEKTSKNREKRKKKKEKKKEFKLESSKNSVDNKVEDIKNEENSTNNKNINSLQKTSGNGVMVENGIEHSVNNKEKKQVKFDVKLDE</sequence>
<feature type="region of interest" description="Disordered" evidence="1">
    <location>
        <begin position="1"/>
        <end position="24"/>
    </location>
</feature>
<evidence type="ECO:0000313" key="3">
    <source>
        <dbReference type="Proteomes" id="UP001211065"/>
    </source>
</evidence>
<name>A0AAD5U9E6_9FUNG</name>
<feature type="compositionally biased region" description="Basic and acidic residues" evidence="1">
    <location>
        <begin position="123"/>
        <end position="136"/>
    </location>
</feature>
<keyword evidence="3" id="KW-1185">Reference proteome</keyword>
<dbReference type="AlphaFoldDB" id="A0AAD5U9E6"/>
<dbReference type="InterPro" id="IPR009548">
    <property type="entry name" value="Prkrip1"/>
</dbReference>
<gene>
    <name evidence="2" type="primary">PRKRIP1</name>
    <name evidence="2" type="ORF">HK099_005402</name>
</gene>
<reference evidence="2" key="1">
    <citation type="submission" date="2020-05" db="EMBL/GenBank/DDBJ databases">
        <title>Phylogenomic resolution of chytrid fungi.</title>
        <authorList>
            <person name="Stajich J.E."/>
            <person name="Amses K."/>
            <person name="Simmons R."/>
            <person name="Seto K."/>
            <person name="Myers J."/>
            <person name="Bonds A."/>
            <person name="Quandt C.A."/>
            <person name="Barry K."/>
            <person name="Liu P."/>
            <person name="Grigoriev I."/>
            <person name="Longcore J.E."/>
            <person name="James T.Y."/>
        </authorList>
    </citation>
    <scope>NUCLEOTIDE SEQUENCE</scope>
    <source>
        <strain evidence="2">JEL0476</strain>
    </source>
</reference>
<evidence type="ECO:0000313" key="2">
    <source>
        <dbReference type="EMBL" id="KAJ3226176.1"/>
    </source>
</evidence>
<dbReference type="GO" id="GO:0019901">
    <property type="term" value="F:protein kinase binding"/>
    <property type="evidence" value="ECO:0007669"/>
    <property type="project" value="TreeGrafter"/>
</dbReference>
<dbReference type="PANTHER" id="PTHR13507">
    <property type="entry name" value="PRKR-INTERACTING PROTEIN 1"/>
    <property type="match status" value="1"/>
</dbReference>
<proteinExistence type="predicted"/>
<feature type="compositionally biased region" description="Basic residues" evidence="1">
    <location>
        <begin position="1"/>
        <end position="12"/>
    </location>
</feature>
<dbReference type="Pfam" id="PF06658">
    <property type="entry name" value="DUF1168"/>
    <property type="match status" value="1"/>
</dbReference>
<feature type="compositionally biased region" description="Basic and acidic residues" evidence="1">
    <location>
        <begin position="147"/>
        <end position="170"/>
    </location>
</feature>
<dbReference type="GO" id="GO:0004860">
    <property type="term" value="F:protein kinase inhibitor activity"/>
    <property type="evidence" value="ECO:0007669"/>
    <property type="project" value="TreeGrafter"/>
</dbReference>
<organism evidence="2 3">
    <name type="scientific">Clydaea vesicula</name>
    <dbReference type="NCBI Taxonomy" id="447962"/>
    <lineage>
        <taxon>Eukaryota</taxon>
        <taxon>Fungi</taxon>
        <taxon>Fungi incertae sedis</taxon>
        <taxon>Chytridiomycota</taxon>
        <taxon>Chytridiomycota incertae sedis</taxon>
        <taxon>Chytridiomycetes</taxon>
        <taxon>Lobulomycetales</taxon>
        <taxon>Lobulomycetaceae</taxon>
        <taxon>Clydaea</taxon>
    </lineage>
</organism>